<dbReference type="OrthoDB" id="185373at2759"/>
<keyword evidence="4" id="KW-1185">Reference proteome</keyword>
<proteinExistence type="inferred from homology"/>
<dbReference type="Pfam" id="PF13812">
    <property type="entry name" value="PPR_3"/>
    <property type="match status" value="1"/>
</dbReference>
<dbReference type="PANTHER" id="PTHR46128">
    <property type="entry name" value="MITOCHONDRIAL GROUP I INTRON SPLICING FACTOR CCM1"/>
    <property type="match status" value="1"/>
</dbReference>
<name>A0A8H4V747_9HYPO</name>
<dbReference type="InterPro" id="IPR011990">
    <property type="entry name" value="TPR-like_helical_dom_sf"/>
</dbReference>
<dbReference type="InterPro" id="IPR050872">
    <property type="entry name" value="PPR_P_subfamily"/>
</dbReference>
<reference evidence="3 4" key="1">
    <citation type="journal article" date="2020" name="Genome Biol. Evol.">
        <title>A new high-quality draft genome assembly of the Chinese cordyceps Ophiocordyceps sinensis.</title>
        <authorList>
            <person name="Shu R."/>
            <person name="Zhang J."/>
            <person name="Meng Q."/>
            <person name="Zhang H."/>
            <person name="Zhou G."/>
            <person name="Li M."/>
            <person name="Wu P."/>
            <person name="Zhao Y."/>
            <person name="Chen C."/>
            <person name="Qin Q."/>
        </authorList>
    </citation>
    <scope>NUCLEOTIDE SEQUENCE [LARGE SCALE GENOMIC DNA]</scope>
    <source>
        <strain evidence="3 4">IOZ07</strain>
    </source>
</reference>
<dbReference type="EMBL" id="JAAVMX010000003">
    <property type="protein sequence ID" value="KAF4510407.1"/>
    <property type="molecule type" value="Genomic_DNA"/>
</dbReference>
<dbReference type="PANTHER" id="PTHR46128:SF329">
    <property type="entry name" value="MITOCHONDRIAL GROUP I INTRON SPLICING FACTOR DMR1"/>
    <property type="match status" value="1"/>
</dbReference>
<comment type="caution">
    <text evidence="3">The sequence shown here is derived from an EMBL/GenBank/DDBJ whole genome shotgun (WGS) entry which is preliminary data.</text>
</comment>
<sequence>MARSFLSCAACLRRTVQVAAHGSLVADLVTTHSLAALDQRTRHYATAVAAVPVDVPQVLDPEPADADTLFDIAEKRERAKLQRIVRKHLTYMDDPWKIGRHVEQTLAKDRFEEALLLTQTASKDGQVVVAWNHLIGYQLDKQKLKSAFKLYNDMKKRGQLPNVRTFTIIFRGCADSQHPKAAVAEAVKYYHVLLNDRRLQPNSIHLNAVLNVCAKAGDMDSLFLIANTVNESTRAPTSFTYTILFNALRYHCLMGIKELPPEQQEANLERTIDRAKALWAEAMEKYAQGRLLIDETLVCSLGRLLLLAPNREDKREVLNLLQQAMNIPNLTRTLTSDPFKDPEMRDVALLNSPNQAAIPPANPKAVYAVPGQNTLALVLTALASSRQTTIGIKYWNLLVRHYGIIPDHDNWLRMFGMLKVAKASAHAADILDILPSKIADARPYRIAMETCVRDNINRNAVVNSSKILRSMLKRFDVPDLYTLRLYLRVALVSHFQFRVMAQKGQEIGAKRAYGVQINGALDQLWAPYRKVYSHYFEHAEVLDDDDKSKGSLYNSKREVIALGRLMFSAANKVINEAMLKEGFLNTLRKEGARINRGIQAFYSARETLEPNIRSTGEELEKLGSRLGGDFVWDTTKFTPRVSPSRFSLARDPGAKHFHRNPPDASEMKKKTPLVAKASNHE</sequence>
<evidence type="ECO:0000256" key="2">
    <source>
        <dbReference type="SAM" id="MobiDB-lite"/>
    </source>
</evidence>
<accession>A0A8H4V747</accession>
<comment type="similarity">
    <text evidence="1">Belongs to the PPR family. P subfamily.</text>
</comment>
<dbReference type="Pfam" id="PF13041">
    <property type="entry name" value="PPR_2"/>
    <property type="match status" value="1"/>
</dbReference>
<dbReference type="Proteomes" id="UP000557566">
    <property type="component" value="Unassembled WGS sequence"/>
</dbReference>
<organism evidence="3 4">
    <name type="scientific">Ophiocordyceps sinensis</name>
    <dbReference type="NCBI Taxonomy" id="72228"/>
    <lineage>
        <taxon>Eukaryota</taxon>
        <taxon>Fungi</taxon>
        <taxon>Dikarya</taxon>
        <taxon>Ascomycota</taxon>
        <taxon>Pezizomycotina</taxon>
        <taxon>Sordariomycetes</taxon>
        <taxon>Hypocreomycetidae</taxon>
        <taxon>Hypocreales</taxon>
        <taxon>Ophiocordycipitaceae</taxon>
        <taxon>Ophiocordyceps</taxon>
    </lineage>
</organism>
<dbReference type="Gene3D" id="1.25.40.10">
    <property type="entry name" value="Tetratricopeptide repeat domain"/>
    <property type="match status" value="1"/>
</dbReference>
<protein>
    <recommendedName>
        <fullName evidence="5">Pentatricopeptide repeat protein</fullName>
    </recommendedName>
</protein>
<evidence type="ECO:0000256" key="1">
    <source>
        <dbReference type="ARBA" id="ARBA00007626"/>
    </source>
</evidence>
<dbReference type="InterPro" id="IPR002885">
    <property type="entry name" value="PPR_rpt"/>
</dbReference>
<feature type="region of interest" description="Disordered" evidence="2">
    <location>
        <begin position="643"/>
        <end position="681"/>
    </location>
</feature>
<evidence type="ECO:0000313" key="4">
    <source>
        <dbReference type="Proteomes" id="UP000557566"/>
    </source>
</evidence>
<gene>
    <name evidence="3" type="ORF">G6O67_002295</name>
</gene>
<evidence type="ECO:0000313" key="3">
    <source>
        <dbReference type="EMBL" id="KAF4510407.1"/>
    </source>
</evidence>
<dbReference type="AlphaFoldDB" id="A0A8H4V747"/>
<evidence type="ECO:0008006" key="5">
    <source>
        <dbReference type="Google" id="ProtNLM"/>
    </source>
</evidence>